<dbReference type="InterPro" id="IPR026889">
    <property type="entry name" value="Zn_Tnp"/>
</dbReference>
<sequence>MNCRGSKGLGYATYACPDHPDRITRIPGTCKSRFCPVRAKVQVDKRVADMNRLFPNCPYSHITFTVPSQFRIAVA</sequence>
<dbReference type="EMBL" id="CAADFW010000013">
    <property type="protein sequence ID" value="VFK56925.1"/>
    <property type="molecule type" value="Genomic_DNA"/>
</dbReference>
<dbReference type="Pfam" id="PF14319">
    <property type="entry name" value="Zn_Tnp_IS91"/>
    <property type="match status" value="1"/>
</dbReference>
<feature type="domain" description="Transposase zinc-binding" evidence="1">
    <location>
        <begin position="1"/>
        <end position="66"/>
    </location>
</feature>
<proteinExistence type="predicted"/>
<accession>A0A450ZT28</accession>
<reference evidence="2" key="1">
    <citation type="submission" date="2019-02" db="EMBL/GenBank/DDBJ databases">
        <authorList>
            <person name="Gruber-Vodicka R. H."/>
            <person name="Seah K. B. B."/>
        </authorList>
    </citation>
    <scope>NUCLEOTIDE SEQUENCE</scope>
    <source>
        <strain evidence="2">BECK_BZ126</strain>
    </source>
</reference>
<gene>
    <name evidence="2" type="ORF">BECKTC1821F_GA0114240_101321</name>
</gene>
<organism evidence="2">
    <name type="scientific">Candidatus Kentrum sp. TC</name>
    <dbReference type="NCBI Taxonomy" id="2126339"/>
    <lineage>
        <taxon>Bacteria</taxon>
        <taxon>Pseudomonadati</taxon>
        <taxon>Pseudomonadota</taxon>
        <taxon>Gammaproteobacteria</taxon>
        <taxon>Candidatus Kentrum</taxon>
    </lineage>
</organism>
<dbReference type="AlphaFoldDB" id="A0A450ZT28"/>
<protein>
    <submittedName>
        <fullName evidence="2">Transposase zinc-binding domain-containing protein</fullName>
    </submittedName>
</protein>
<evidence type="ECO:0000313" key="2">
    <source>
        <dbReference type="EMBL" id="VFK56925.1"/>
    </source>
</evidence>
<evidence type="ECO:0000259" key="1">
    <source>
        <dbReference type="Pfam" id="PF14319"/>
    </source>
</evidence>
<name>A0A450ZT28_9GAMM</name>